<gene>
    <name evidence="1" type="ORF">EV182_006880</name>
</gene>
<evidence type="ECO:0000313" key="1">
    <source>
        <dbReference type="EMBL" id="KAJ1677099.1"/>
    </source>
</evidence>
<sequence length="84" mass="9199">FAVISKARRDQAEKLNKQARAESQMKNRDIDPTFHVTLSGSENSAPRAVSTKRSAVAAQPKSATVAAARHRDGAKKFNPRKPRS</sequence>
<accession>A0ACC1HKS9</accession>
<organism evidence="1 2">
    <name type="scientific">Spiromyces aspiralis</name>
    <dbReference type="NCBI Taxonomy" id="68401"/>
    <lineage>
        <taxon>Eukaryota</taxon>
        <taxon>Fungi</taxon>
        <taxon>Fungi incertae sedis</taxon>
        <taxon>Zoopagomycota</taxon>
        <taxon>Kickxellomycotina</taxon>
        <taxon>Kickxellomycetes</taxon>
        <taxon>Kickxellales</taxon>
        <taxon>Kickxellaceae</taxon>
        <taxon>Spiromyces</taxon>
    </lineage>
</organism>
<proteinExistence type="predicted"/>
<dbReference type="EMBL" id="JAMZIH010002985">
    <property type="protein sequence ID" value="KAJ1677099.1"/>
    <property type="molecule type" value="Genomic_DNA"/>
</dbReference>
<protein>
    <submittedName>
        <fullName evidence="1">Uncharacterized protein</fullName>
    </submittedName>
</protein>
<feature type="non-terminal residue" evidence="1">
    <location>
        <position position="84"/>
    </location>
</feature>
<comment type="caution">
    <text evidence="1">The sequence shown here is derived from an EMBL/GenBank/DDBJ whole genome shotgun (WGS) entry which is preliminary data.</text>
</comment>
<keyword evidence="2" id="KW-1185">Reference proteome</keyword>
<dbReference type="Proteomes" id="UP001145114">
    <property type="component" value="Unassembled WGS sequence"/>
</dbReference>
<feature type="non-terminal residue" evidence="1">
    <location>
        <position position="1"/>
    </location>
</feature>
<name>A0ACC1HKS9_9FUNG</name>
<evidence type="ECO:0000313" key="2">
    <source>
        <dbReference type="Proteomes" id="UP001145114"/>
    </source>
</evidence>
<reference evidence="1" key="1">
    <citation type="submission" date="2022-06" db="EMBL/GenBank/DDBJ databases">
        <title>Phylogenomic reconstructions and comparative analyses of Kickxellomycotina fungi.</title>
        <authorList>
            <person name="Reynolds N.K."/>
            <person name="Stajich J.E."/>
            <person name="Barry K."/>
            <person name="Grigoriev I.V."/>
            <person name="Crous P."/>
            <person name="Smith M.E."/>
        </authorList>
    </citation>
    <scope>NUCLEOTIDE SEQUENCE</scope>
    <source>
        <strain evidence="1">RSA 2271</strain>
    </source>
</reference>